<gene>
    <name evidence="1" type="ORF">MNEG_7585</name>
</gene>
<dbReference type="STRING" id="145388.A0A0D2JME3"/>
<dbReference type="EMBL" id="KK101574">
    <property type="protein sequence ID" value="KIZ00373.1"/>
    <property type="molecule type" value="Genomic_DNA"/>
</dbReference>
<dbReference type="AlphaFoldDB" id="A0A0D2JME3"/>
<sequence>LSAGLRRWEAGGAEAQETVSALSPWRYTPEGAAALAWGLSRVAPGRAPARLWEALEADAARRMGAFPPRALALLLWARAAEGRGGGGSGDDLLFTALEAEAPRIASDALLIDCAMVLWALAKRRRRPPPGLVLPWVQRSRALLERHPACARRVATGAQGAPAASGGSRGGAATVGPATAAGAAAVALPSALMLWSLGRLGFHPGSPWLRAFFTATAGGQLLGSCTPRQLAMLLWGLAALREAPPAGWMREWRAAWGRAGAAGASDAADQAMVRAALRALR</sequence>
<evidence type="ECO:0008006" key="3">
    <source>
        <dbReference type="Google" id="ProtNLM"/>
    </source>
</evidence>
<accession>A0A0D2JME3</accession>
<name>A0A0D2JME3_9CHLO</name>
<protein>
    <recommendedName>
        <fullName evidence="3">Tbc2 translation factor, chloroplastic</fullName>
    </recommendedName>
</protein>
<dbReference type="RefSeq" id="XP_013899392.1">
    <property type="nucleotide sequence ID" value="XM_014043938.1"/>
</dbReference>
<reference evidence="1 2" key="1">
    <citation type="journal article" date="2013" name="BMC Genomics">
        <title>Reconstruction of the lipid metabolism for the microalga Monoraphidium neglectum from its genome sequence reveals characteristics suitable for biofuel production.</title>
        <authorList>
            <person name="Bogen C."/>
            <person name="Al-Dilaimi A."/>
            <person name="Albersmeier A."/>
            <person name="Wichmann J."/>
            <person name="Grundmann M."/>
            <person name="Rupp O."/>
            <person name="Lauersen K.J."/>
            <person name="Blifernez-Klassen O."/>
            <person name="Kalinowski J."/>
            <person name="Goesmann A."/>
            <person name="Mussgnug J.H."/>
            <person name="Kruse O."/>
        </authorList>
    </citation>
    <scope>NUCLEOTIDE SEQUENCE [LARGE SCALE GENOMIC DNA]</scope>
    <source>
        <strain evidence="1 2">SAG 48.87</strain>
    </source>
</reference>
<dbReference type="Proteomes" id="UP000054498">
    <property type="component" value="Unassembled WGS sequence"/>
</dbReference>
<dbReference type="GeneID" id="25740461"/>
<organism evidence="1 2">
    <name type="scientific">Monoraphidium neglectum</name>
    <dbReference type="NCBI Taxonomy" id="145388"/>
    <lineage>
        <taxon>Eukaryota</taxon>
        <taxon>Viridiplantae</taxon>
        <taxon>Chlorophyta</taxon>
        <taxon>core chlorophytes</taxon>
        <taxon>Chlorophyceae</taxon>
        <taxon>CS clade</taxon>
        <taxon>Sphaeropleales</taxon>
        <taxon>Selenastraceae</taxon>
        <taxon>Monoraphidium</taxon>
    </lineage>
</organism>
<evidence type="ECO:0000313" key="1">
    <source>
        <dbReference type="EMBL" id="KIZ00373.1"/>
    </source>
</evidence>
<evidence type="ECO:0000313" key="2">
    <source>
        <dbReference type="Proteomes" id="UP000054498"/>
    </source>
</evidence>
<proteinExistence type="predicted"/>
<dbReference type="KEGG" id="mng:MNEG_7585"/>
<feature type="non-terminal residue" evidence="1">
    <location>
        <position position="1"/>
    </location>
</feature>
<keyword evidence="2" id="KW-1185">Reference proteome</keyword>